<feature type="domain" description="GGDEF" evidence="2">
    <location>
        <begin position="337"/>
        <end position="470"/>
    </location>
</feature>
<accession>A0A2P8H967</accession>
<dbReference type="InterPro" id="IPR000160">
    <property type="entry name" value="GGDEF_dom"/>
</dbReference>
<evidence type="ECO:0000259" key="1">
    <source>
        <dbReference type="PROSITE" id="PS50883"/>
    </source>
</evidence>
<dbReference type="InterPro" id="IPR029787">
    <property type="entry name" value="Nucleotide_cyclase"/>
</dbReference>
<protein>
    <submittedName>
        <fullName evidence="3">PAS domain S-box-containing protein/diguanylate cyclase (GGDEF)-like protein</fullName>
    </submittedName>
</protein>
<dbReference type="CDD" id="cd01948">
    <property type="entry name" value="EAL"/>
    <property type="match status" value="1"/>
</dbReference>
<dbReference type="InterPro" id="IPR000014">
    <property type="entry name" value="PAS"/>
</dbReference>
<dbReference type="NCBIfam" id="TIGR00254">
    <property type="entry name" value="GGDEF"/>
    <property type="match status" value="1"/>
</dbReference>
<comment type="caution">
    <text evidence="3">The sequence shown here is derived from an EMBL/GenBank/DDBJ whole genome shotgun (WGS) entry which is preliminary data.</text>
</comment>
<dbReference type="CDD" id="cd01949">
    <property type="entry name" value="GGDEF"/>
    <property type="match status" value="1"/>
</dbReference>
<dbReference type="SMART" id="SM00052">
    <property type="entry name" value="EAL"/>
    <property type="match status" value="1"/>
</dbReference>
<dbReference type="SMART" id="SM00065">
    <property type="entry name" value="GAF"/>
    <property type="match status" value="1"/>
</dbReference>
<dbReference type="InterPro" id="IPR029016">
    <property type="entry name" value="GAF-like_dom_sf"/>
</dbReference>
<evidence type="ECO:0000313" key="3">
    <source>
        <dbReference type="EMBL" id="PSL42730.1"/>
    </source>
</evidence>
<dbReference type="InterPro" id="IPR001633">
    <property type="entry name" value="EAL_dom"/>
</dbReference>
<evidence type="ECO:0000313" key="4">
    <source>
        <dbReference type="Proteomes" id="UP000242310"/>
    </source>
</evidence>
<keyword evidence="4" id="KW-1185">Reference proteome</keyword>
<dbReference type="SUPFAM" id="SSF55785">
    <property type="entry name" value="PYP-like sensor domain (PAS domain)"/>
    <property type="match status" value="1"/>
</dbReference>
<dbReference type="InterPro" id="IPR043128">
    <property type="entry name" value="Rev_trsase/Diguanyl_cyclase"/>
</dbReference>
<dbReference type="NCBIfam" id="TIGR00229">
    <property type="entry name" value="sensory_box"/>
    <property type="match status" value="1"/>
</dbReference>
<dbReference type="Proteomes" id="UP000242310">
    <property type="component" value="Unassembled WGS sequence"/>
</dbReference>
<dbReference type="Pfam" id="PF00563">
    <property type="entry name" value="EAL"/>
    <property type="match status" value="1"/>
</dbReference>
<sequence length="731" mass="83242">MNSFQSYQADFSENRSLHTHLLTQIYEAMSSTSDQNETFFETMVERLASVLDVNAAFIGEFIQPQIVETKAFIFDGTWIDNIHYHITDTPCEHVKKEHQVCCYPQNVQQLFPKDEELAGVNAEAYLGAPLTDSQGEVIGIIVILNQTALTQKELAQTILGILSTHASHELERIRHKRALQQSEAKYKQLVENSPDGIAMLQNDRIEYINEQGRVNLGFEQPGSLPGNFTALFPPEEQRRLRDELKAVEAGVKETTALDISYLTPDENKRNFYLKALYCELNEEPVVQIIIRDMTEQTMNEATIRYMAYYDALTDLPNRYYLYERGNELLDQAHTQDERVAVFLIDIHRFSHINHNFGHETGDTLLRAVGDRLRQFAKFGDLTVRWSGEEFLFIHPIQTPEETNVELGDQLIQLFEEPIRVSGLELHVPVRIGVSVYPVHGKDFSTLVNNADTALHHKDANAAKELTWYEPYMNHQTNEMIALESSLRSALQSNEFELHYQPQRDLATGEITGAEALLRWNHPVFGMVPPKDFIPIAESSGMIVPIGTWVLEQACADMNNLIEAGMRNISLSVNMSPRQFYQEDFIQSVQQLLERKQTPGCSINIEITEGMAMDFTVQNIERLEVLRELGLGLFIDDFGIGYSSLSYMSTLPFDGLKIDRSFVSRMLHNSADAKIIKSMIDLAHNLEMSVVAEGVETEAQYNYLRELGCDTMQGFLLAKPMPIEDFKTSFNQ</sequence>
<dbReference type="RefSeq" id="WP_181315395.1">
    <property type="nucleotide sequence ID" value="NZ_PYAV01000013.1"/>
</dbReference>
<name>A0A2P8H967_9BACI</name>
<gene>
    <name evidence="3" type="ORF">B0H94_11316</name>
</gene>
<dbReference type="Gene3D" id="3.30.450.20">
    <property type="entry name" value="PAS domain"/>
    <property type="match status" value="1"/>
</dbReference>
<proteinExistence type="predicted"/>
<dbReference type="Pfam" id="PF01590">
    <property type="entry name" value="GAF"/>
    <property type="match status" value="1"/>
</dbReference>
<evidence type="ECO:0000259" key="2">
    <source>
        <dbReference type="PROSITE" id="PS50887"/>
    </source>
</evidence>
<dbReference type="Pfam" id="PF00990">
    <property type="entry name" value="GGDEF"/>
    <property type="match status" value="1"/>
</dbReference>
<dbReference type="PROSITE" id="PS50883">
    <property type="entry name" value="EAL"/>
    <property type="match status" value="1"/>
</dbReference>
<reference evidence="3 4" key="1">
    <citation type="submission" date="2018-03" db="EMBL/GenBank/DDBJ databases">
        <title>Genomic Encyclopedia of Type Strains, Phase III (KMG-III): the genomes of soil and plant-associated and newly described type strains.</title>
        <authorList>
            <person name="Whitman W."/>
        </authorList>
    </citation>
    <scope>NUCLEOTIDE SEQUENCE [LARGE SCALE GENOMIC DNA]</scope>
    <source>
        <strain evidence="3 4">CGMCC 1.07653</strain>
    </source>
</reference>
<dbReference type="SUPFAM" id="SSF55781">
    <property type="entry name" value="GAF domain-like"/>
    <property type="match status" value="1"/>
</dbReference>
<dbReference type="InterPro" id="IPR035965">
    <property type="entry name" value="PAS-like_dom_sf"/>
</dbReference>
<organism evidence="3 4">
    <name type="scientific">Salsuginibacillus halophilus</name>
    <dbReference type="NCBI Taxonomy" id="517424"/>
    <lineage>
        <taxon>Bacteria</taxon>
        <taxon>Bacillati</taxon>
        <taxon>Bacillota</taxon>
        <taxon>Bacilli</taxon>
        <taxon>Bacillales</taxon>
        <taxon>Bacillaceae</taxon>
        <taxon>Salsuginibacillus</taxon>
    </lineage>
</organism>
<dbReference type="FunFam" id="3.20.20.450:FF:000001">
    <property type="entry name" value="Cyclic di-GMP phosphodiesterase yahA"/>
    <property type="match status" value="1"/>
</dbReference>
<dbReference type="InterPro" id="IPR035919">
    <property type="entry name" value="EAL_sf"/>
</dbReference>
<dbReference type="Pfam" id="PF13188">
    <property type="entry name" value="PAS_8"/>
    <property type="match status" value="1"/>
</dbReference>
<dbReference type="Gene3D" id="3.30.70.270">
    <property type="match status" value="1"/>
</dbReference>
<dbReference type="PANTHER" id="PTHR44757:SF2">
    <property type="entry name" value="BIOFILM ARCHITECTURE MAINTENANCE PROTEIN MBAA"/>
    <property type="match status" value="1"/>
</dbReference>
<dbReference type="SMART" id="SM00267">
    <property type="entry name" value="GGDEF"/>
    <property type="match status" value="1"/>
</dbReference>
<dbReference type="InterPro" id="IPR003018">
    <property type="entry name" value="GAF"/>
</dbReference>
<feature type="domain" description="EAL" evidence="1">
    <location>
        <begin position="479"/>
        <end position="731"/>
    </location>
</feature>
<dbReference type="Gene3D" id="3.30.450.40">
    <property type="match status" value="1"/>
</dbReference>
<dbReference type="SMART" id="SM00091">
    <property type="entry name" value="PAS"/>
    <property type="match status" value="1"/>
</dbReference>
<dbReference type="PANTHER" id="PTHR44757">
    <property type="entry name" value="DIGUANYLATE CYCLASE DGCP"/>
    <property type="match status" value="1"/>
</dbReference>
<dbReference type="PROSITE" id="PS50887">
    <property type="entry name" value="GGDEF"/>
    <property type="match status" value="1"/>
</dbReference>
<dbReference type="SUPFAM" id="SSF55073">
    <property type="entry name" value="Nucleotide cyclase"/>
    <property type="match status" value="1"/>
</dbReference>
<dbReference type="Gene3D" id="3.20.20.450">
    <property type="entry name" value="EAL domain"/>
    <property type="match status" value="1"/>
</dbReference>
<dbReference type="EMBL" id="PYAV01000013">
    <property type="protein sequence ID" value="PSL42730.1"/>
    <property type="molecule type" value="Genomic_DNA"/>
</dbReference>
<dbReference type="AlphaFoldDB" id="A0A2P8H967"/>
<dbReference type="SUPFAM" id="SSF141868">
    <property type="entry name" value="EAL domain-like"/>
    <property type="match status" value="1"/>
</dbReference>
<dbReference type="InterPro" id="IPR052155">
    <property type="entry name" value="Biofilm_reg_signaling"/>
</dbReference>